<protein>
    <recommendedName>
        <fullName evidence="4">Alpha-(1,6)-fucosyltransferase</fullName>
        <ecNumber evidence="3">2.4.1.68</ecNumber>
    </recommendedName>
    <alternativeName>
        <fullName evidence="14">GDP-L-Fuc:N-acetyl-beta-D-glucosaminide alpha1,6-fucosyltransferase</fullName>
    </alternativeName>
    <alternativeName>
        <fullName evidence="16">GDP-fucose--glycoprotein fucosyltransferase</fullName>
    </alternativeName>
    <alternativeName>
        <fullName evidence="15">Glycoprotein 6-alpha-L-fucosyltransferase</fullName>
    </alternativeName>
</protein>
<dbReference type="FunFam" id="2.30.30.40:FF:000070">
    <property type="entry name" value="Alpha-(1,6)-fucosyltransferase"/>
    <property type="match status" value="1"/>
</dbReference>
<keyword evidence="12" id="KW-0472">Membrane</keyword>
<evidence type="ECO:0000259" key="19">
    <source>
        <dbReference type="PROSITE" id="PS51659"/>
    </source>
</evidence>
<evidence type="ECO:0000256" key="2">
    <source>
        <dbReference type="ARBA" id="ARBA00004922"/>
    </source>
</evidence>
<dbReference type="FunFam" id="3.40.50.11350:FF:000001">
    <property type="entry name" value="Alpha-(1,6)-fucosyltransferase"/>
    <property type="match status" value="1"/>
</dbReference>
<evidence type="ECO:0000313" key="21">
    <source>
        <dbReference type="Proteomes" id="UP000440578"/>
    </source>
</evidence>
<feature type="region of interest" description="Important for donor substrate binding" evidence="18">
    <location>
        <begin position="261"/>
        <end position="262"/>
    </location>
</feature>
<keyword evidence="6 18" id="KW-0328">Glycosyltransferase</keyword>
<dbReference type="CDD" id="cd11300">
    <property type="entry name" value="Fut8_like"/>
    <property type="match status" value="1"/>
</dbReference>
<evidence type="ECO:0000256" key="18">
    <source>
        <dbReference type="PROSITE-ProRule" id="PRU00992"/>
    </source>
</evidence>
<dbReference type="PANTHER" id="PTHR13132">
    <property type="entry name" value="ALPHA- 1,6 -FUCOSYLTRANSFERASE"/>
    <property type="match status" value="1"/>
</dbReference>
<dbReference type="InterPro" id="IPR027350">
    <property type="entry name" value="GT23_dom"/>
</dbReference>
<dbReference type="InterPro" id="IPR045573">
    <property type="entry name" value="Fut8_N_cat"/>
</dbReference>
<evidence type="ECO:0000256" key="6">
    <source>
        <dbReference type="ARBA" id="ARBA00022676"/>
    </source>
</evidence>
<dbReference type="CDD" id="cd11792">
    <property type="entry name" value="SH3_Fut8"/>
    <property type="match status" value="1"/>
</dbReference>
<evidence type="ECO:0000256" key="15">
    <source>
        <dbReference type="ARBA" id="ARBA00030648"/>
    </source>
</evidence>
<keyword evidence="10" id="KW-1133">Transmembrane helix</keyword>
<keyword evidence="8" id="KW-0812">Transmembrane</keyword>
<dbReference type="Gene3D" id="1.10.287.1060">
    <property type="entry name" value="ESAT-6-like"/>
    <property type="match status" value="1"/>
</dbReference>
<evidence type="ECO:0000256" key="5">
    <source>
        <dbReference type="ARBA" id="ARBA00022443"/>
    </source>
</evidence>
<sequence>MSEPSLEYELARRQSRRDADELWRFVRGELTAWRKDDSSKAPPVARRLEKLQDSVRQYHAVIRGDLANLTVADGWETWRRREADQLADLMRRRIDFLQNPPDCATAKKLVCNLNKVCGFGCQLHHVAYCLTVAYGTGRTLVLNSRNWRYNRAGWEQVFQPLSGTCQDAGGRSKAAWPGTADTQVLTLPIIDVVSPRPPYLPLAVPADLADRLARLHGDPSVWFTAQFVRYLMRPQQHLQNDLDAFVKRVQLRNPCVGIHVRRTDKVGTEAAFHPIEEYMQHVHEFYERRQMEAGGGDGSRRCVYLASDDPSVFQDAVNKFPDYTFLGDPSVSKTAAVSSRYTDASLRGVITDIHALSLTDHLVCTFSSQVCRVAYELMQTMHVDAADWFTSLDDIYYYGGQSPHEQTARFAHQPADGSEIALSPGDTVGIAGNHWNGYSKGENRRLKKVGLYPAYKTRDKLRVVEFPRYPEVPLVL</sequence>
<evidence type="ECO:0000256" key="3">
    <source>
        <dbReference type="ARBA" id="ARBA00012660"/>
    </source>
</evidence>
<dbReference type="PANTHER" id="PTHR13132:SF29">
    <property type="entry name" value="ALPHA-(1,6)-FUCOSYLTRANSFERASE"/>
    <property type="match status" value="1"/>
</dbReference>
<dbReference type="Proteomes" id="UP000440578">
    <property type="component" value="Unassembled WGS sequence"/>
</dbReference>
<reference evidence="20 21" key="1">
    <citation type="submission" date="2019-07" db="EMBL/GenBank/DDBJ databases">
        <title>Draft genome assembly of a fouling barnacle, Amphibalanus amphitrite (Darwin, 1854): The first reference genome for Thecostraca.</title>
        <authorList>
            <person name="Kim W."/>
        </authorList>
    </citation>
    <scope>NUCLEOTIDE SEQUENCE [LARGE SCALE GENOMIC DNA]</scope>
    <source>
        <strain evidence="20">SNU_AA5</strain>
        <tissue evidence="20">Soma without cirri and trophi</tissue>
    </source>
</reference>
<evidence type="ECO:0000313" key="20">
    <source>
        <dbReference type="EMBL" id="KAF0312140.1"/>
    </source>
</evidence>
<proteinExistence type="inferred from homology"/>
<comment type="subcellular location">
    <subcellularLocation>
        <location evidence="1">Golgi apparatus</location>
        <location evidence="1">Golgi stack membrane</location>
        <topology evidence="1">Single-pass type II membrane protein</topology>
    </subcellularLocation>
</comment>
<keyword evidence="9" id="KW-0735">Signal-anchor</keyword>
<evidence type="ECO:0000256" key="1">
    <source>
        <dbReference type="ARBA" id="ARBA00004447"/>
    </source>
</evidence>
<dbReference type="AlphaFoldDB" id="A0A6A4X7L3"/>
<keyword evidence="7 18" id="KW-0808">Transferase</keyword>
<keyword evidence="5" id="KW-0728">SH3 domain</keyword>
<comment type="caution">
    <text evidence="20">The sequence shown here is derived from an EMBL/GenBank/DDBJ whole genome shotgun (WGS) entry which is preliminary data.</text>
</comment>
<dbReference type="Gene3D" id="2.30.30.40">
    <property type="entry name" value="SH3 Domains"/>
    <property type="match status" value="1"/>
</dbReference>
<evidence type="ECO:0000256" key="11">
    <source>
        <dbReference type="ARBA" id="ARBA00023034"/>
    </source>
</evidence>
<keyword evidence="13" id="KW-1015">Disulfide bond</keyword>
<evidence type="ECO:0000256" key="12">
    <source>
        <dbReference type="ARBA" id="ARBA00023136"/>
    </source>
</evidence>
<dbReference type="OrthoDB" id="2014825at2759"/>
<name>A0A6A4X7L3_AMPAM</name>
<feature type="domain" description="GT23" evidence="19">
    <location>
        <begin position="105"/>
        <end position="392"/>
    </location>
</feature>
<dbReference type="PROSITE" id="PS51659">
    <property type="entry name" value="GT23"/>
    <property type="match status" value="1"/>
</dbReference>
<dbReference type="InterPro" id="IPR035653">
    <property type="entry name" value="Fut8_SH3"/>
</dbReference>
<evidence type="ECO:0000256" key="8">
    <source>
        <dbReference type="ARBA" id="ARBA00022692"/>
    </source>
</evidence>
<evidence type="ECO:0000256" key="7">
    <source>
        <dbReference type="ARBA" id="ARBA00022679"/>
    </source>
</evidence>
<dbReference type="GO" id="GO:0032580">
    <property type="term" value="C:Golgi cisterna membrane"/>
    <property type="evidence" value="ECO:0007669"/>
    <property type="project" value="UniProtKB-SubCell"/>
</dbReference>
<evidence type="ECO:0000256" key="14">
    <source>
        <dbReference type="ARBA" id="ARBA00030434"/>
    </source>
</evidence>
<keyword evidence="11" id="KW-0333">Golgi apparatus</keyword>
<dbReference type="GO" id="GO:0008424">
    <property type="term" value="F:glycoprotein 6-alpha-L-fucosyltransferase activity"/>
    <property type="evidence" value="ECO:0007669"/>
    <property type="project" value="UniProtKB-EC"/>
</dbReference>
<comment type="catalytic activity">
    <reaction evidence="17">
        <text>N(4)-{beta-D-GlcNAc-(1-&gt;2)-alpha-D-Man-(1-&gt;3)-[beta-D-GlcNAc-(1-&gt;2)-alpha-D-Man-(1-&gt;6)]-beta-D-Man-(1-&gt;4)-beta-D-GlcNAc-(1-&gt;4)-beta-D-GlcNAc}-L-asparaginyl-[protein] + GDP-beta-L-fucose = an N(4)-{beta-D-GlcNAc-(1-&gt;2)-alpha-D-Man-(1-&gt;3)-[beta-D-GlcNAc-(1-&gt;2)-alpha-D-Man-(1-&gt;6)]-beta-D-Man-(1-&gt;4)-beta-D-GlcNAc-(1-&gt;4)-[alpha-L-Fuc-(1-&gt;6)]-beta-D-GlcNAc}-L-asparaginyl-[protein] + GDP + H(+)</text>
        <dbReference type="Rhea" id="RHEA:12985"/>
        <dbReference type="Rhea" id="RHEA-COMP:13526"/>
        <dbReference type="Rhea" id="RHEA-COMP:13532"/>
        <dbReference type="ChEBI" id="CHEBI:15378"/>
        <dbReference type="ChEBI" id="CHEBI:57273"/>
        <dbReference type="ChEBI" id="CHEBI:58189"/>
        <dbReference type="ChEBI" id="CHEBI:60651"/>
        <dbReference type="ChEBI" id="CHEBI:137207"/>
        <dbReference type="EC" id="2.4.1.68"/>
    </reaction>
</comment>
<dbReference type="Gene3D" id="3.40.50.11350">
    <property type="match status" value="1"/>
</dbReference>
<keyword evidence="21" id="KW-1185">Reference proteome</keyword>
<evidence type="ECO:0000256" key="10">
    <source>
        <dbReference type="ARBA" id="ARBA00022989"/>
    </source>
</evidence>
<dbReference type="GO" id="GO:0006487">
    <property type="term" value="P:protein N-linked glycosylation"/>
    <property type="evidence" value="ECO:0007669"/>
    <property type="project" value="TreeGrafter"/>
</dbReference>
<evidence type="ECO:0000256" key="13">
    <source>
        <dbReference type="ARBA" id="ARBA00023157"/>
    </source>
</evidence>
<accession>A0A6A4X7L3</accession>
<dbReference type="Pfam" id="PF19745">
    <property type="entry name" value="FUT8_N_cat"/>
    <property type="match status" value="1"/>
</dbReference>
<comment type="pathway">
    <text evidence="2">Protein modification; protein glycosylation.</text>
</comment>
<evidence type="ECO:0000256" key="16">
    <source>
        <dbReference type="ARBA" id="ARBA00032208"/>
    </source>
</evidence>
<evidence type="ECO:0000256" key="4">
    <source>
        <dbReference type="ARBA" id="ARBA00018201"/>
    </source>
</evidence>
<organism evidence="20 21">
    <name type="scientific">Amphibalanus amphitrite</name>
    <name type="common">Striped barnacle</name>
    <name type="synonym">Balanus amphitrite</name>
    <dbReference type="NCBI Taxonomy" id="1232801"/>
    <lineage>
        <taxon>Eukaryota</taxon>
        <taxon>Metazoa</taxon>
        <taxon>Ecdysozoa</taxon>
        <taxon>Arthropoda</taxon>
        <taxon>Crustacea</taxon>
        <taxon>Multicrustacea</taxon>
        <taxon>Cirripedia</taxon>
        <taxon>Thoracica</taxon>
        <taxon>Thoracicalcarea</taxon>
        <taxon>Balanomorpha</taxon>
        <taxon>Balanoidea</taxon>
        <taxon>Balanidae</taxon>
        <taxon>Amphibalaninae</taxon>
        <taxon>Amphibalanus</taxon>
    </lineage>
</organism>
<dbReference type="EC" id="2.4.1.68" evidence="3"/>
<evidence type="ECO:0000256" key="17">
    <source>
        <dbReference type="ARBA" id="ARBA00093238"/>
    </source>
</evidence>
<evidence type="ECO:0000256" key="9">
    <source>
        <dbReference type="ARBA" id="ARBA00022968"/>
    </source>
</evidence>
<dbReference type="EMBL" id="VIIS01000190">
    <property type="protein sequence ID" value="KAF0312140.1"/>
    <property type="molecule type" value="Genomic_DNA"/>
</dbReference>
<gene>
    <name evidence="20" type="primary">FUT8</name>
    <name evidence="20" type="ORF">FJT64_017130</name>
</gene>
<comment type="similarity">
    <text evidence="18">Belongs to the glycosyltransferase 23 family.</text>
</comment>